<sequence length="158" mass="16911">MPHEDIHIYTHTVPIKEQRRERGRDRKEITRMVSSLLMSFAPATVRVYATTAKGASGGAKEEKNPLDFVLGYLTKQDQFYETDPILQRVEEKEVTRSSGTKSSGTKSGGTKNGGTKSGGTTSGRGTVRGGGKNSAPVPVPPKKNDGGFGGLGGLFNKK</sequence>
<dbReference type="EMBL" id="GEVL01011895">
    <property type="protein sequence ID" value="JAU65446.1"/>
    <property type="molecule type" value="Transcribed_RNA"/>
</dbReference>
<feature type="region of interest" description="Disordered" evidence="1">
    <location>
        <begin position="81"/>
        <end position="158"/>
    </location>
</feature>
<dbReference type="PANTHER" id="PTHR36370:SF1">
    <property type="entry name" value="THYLAKOID SOLUBLE PHOSPHOPROTEIN"/>
    <property type="match status" value="1"/>
</dbReference>
<organism evidence="2">
    <name type="scientific">Noccaea caerulescens</name>
    <name type="common">Alpine penny-cress</name>
    <name type="synonym">Thlaspi caerulescens</name>
    <dbReference type="NCBI Taxonomy" id="107243"/>
    <lineage>
        <taxon>Eukaryota</taxon>
        <taxon>Viridiplantae</taxon>
        <taxon>Streptophyta</taxon>
        <taxon>Embryophyta</taxon>
        <taxon>Tracheophyta</taxon>
        <taxon>Spermatophyta</taxon>
        <taxon>Magnoliopsida</taxon>
        <taxon>eudicotyledons</taxon>
        <taxon>Gunneridae</taxon>
        <taxon>Pentapetalae</taxon>
        <taxon>rosids</taxon>
        <taxon>malvids</taxon>
        <taxon>Brassicales</taxon>
        <taxon>Brassicaceae</taxon>
        <taxon>Coluteocarpeae</taxon>
        <taxon>Noccaea</taxon>
    </lineage>
</organism>
<dbReference type="AlphaFoldDB" id="A0A1J3EW31"/>
<evidence type="ECO:0000313" key="3">
    <source>
        <dbReference type="EMBL" id="JAU65446.1"/>
    </source>
</evidence>
<proteinExistence type="predicted"/>
<feature type="compositionally biased region" description="Gly residues" evidence="1">
    <location>
        <begin position="146"/>
        <end position="158"/>
    </location>
</feature>
<dbReference type="SUPFAM" id="SSF144256">
    <property type="entry name" value="TSP9-like"/>
    <property type="match status" value="1"/>
</dbReference>
<feature type="compositionally biased region" description="Low complexity" evidence="1">
    <location>
        <begin position="96"/>
        <end position="105"/>
    </location>
</feature>
<feature type="compositionally biased region" description="Gly residues" evidence="1">
    <location>
        <begin position="106"/>
        <end position="132"/>
    </location>
</feature>
<dbReference type="InterPro" id="IPR021584">
    <property type="entry name" value="TSP9"/>
</dbReference>
<evidence type="ECO:0000256" key="1">
    <source>
        <dbReference type="SAM" id="MobiDB-lite"/>
    </source>
</evidence>
<name>A0A1J3EW31_NOCCA</name>
<dbReference type="GO" id="GO:0009507">
    <property type="term" value="C:chloroplast"/>
    <property type="evidence" value="ECO:0007669"/>
    <property type="project" value="TreeGrafter"/>
</dbReference>
<evidence type="ECO:0000313" key="2">
    <source>
        <dbReference type="EMBL" id="JAU35791.1"/>
    </source>
</evidence>
<dbReference type="InterPro" id="IPR037244">
    <property type="entry name" value="TSP9_sf"/>
</dbReference>
<dbReference type="PANTHER" id="PTHR36370">
    <property type="entry name" value="THYLAKOID SOLUBLE PHOSPHOPROTEIN"/>
    <property type="match status" value="1"/>
</dbReference>
<dbReference type="EMBL" id="GEVK01017041">
    <property type="protein sequence ID" value="JAU35791.1"/>
    <property type="molecule type" value="Transcribed_RNA"/>
</dbReference>
<reference evidence="2" key="1">
    <citation type="submission" date="2016-07" db="EMBL/GenBank/DDBJ databases">
        <title>De novo transcriptome assembly of four accessions of the metal hyperaccumulator plant Noccaea caerulescens.</title>
        <authorList>
            <person name="Blande D."/>
            <person name="Halimaa P."/>
            <person name="Tervahauta A.I."/>
            <person name="Aarts M.G."/>
            <person name="Karenlampi S.O."/>
        </authorList>
    </citation>
    <scope>NUCLEOTIDE SEQUENCE</scope>
</reference>
<gene>
    <name evidence="2" type="ORF">LC_TR12068_c0_g1_i1_g.42106</name>
    <name evidence="3" type="ORF">LE_TR11309_c0_g1_i1_g.37425</name>
</gene>
<accession>A0A1J3EW31</accession>
<dbReference type="Pfam" id="PF11493">
    <property type="entry name" value="TSP9"/>
    <property type="match status" value="1"/>
</dbReference>
<protein>
    <submittedName>
        <fullName evidence="2">Uncharacterized protein</fullName>
    </submittedName>
</protein>